<dbReference type="GO" id="GO:0031380">
    <property type="term" value="C:nuclear RNA-directed RNA polymerase complex"/>
    <property type="evidence" value="ECO:0007669"/>
    <property type="project" value="TreeGrafter"/>
</dbReference>
<dbReference type="Proteomes" id="UP000452235">
    <property type="component" value="Unassembled WGS sequence"/>
</dbReference>
<keyword evidence="6" id="KW-0943">RNA-mediated gene silencing</keyword>
<evidence type="ECO:0000313" key="13">
    <source>
        <dbReference type="Proteomes" id="UP000452235"/>
    </source>
</evidence>
<dbReference type="EMBL" id="BLJY01000010">
    <property type="protein sequence ID" value="GFF19502.1"/>
    <property type="molecule type" value="Genomic_DNA"/>
</dbReference>
<organism evidence="12 13">
    <name type="scientific">Aspergillus terreus</name>
    <dbReference type="NCBI Taxonomy" id="33178"/>
    <lineage>
        <taxon>Eukaryota</taxon>
        <taxon>Fungi</taxon>
        <taxon>Dikarya</taxon>
        <taxon>Ascomycota</taxon>
        <taxon>Pezizomycotina</taxon>
        <taxon>Eurotiomycetes</taxon>
        <taxon>Eurotiomycetidae</taxon>
        <taxon>Eurotiales</taxon>
        <taxon>Aspergillaceae</taxon>
        <taxon>Aspergillus</taxon>
        <taxon>Aspergillus subgen. Circumdati</taxon>
    </lineage>
</organism>
<keyword evidence="13" id="KW-1185">Reference proteome</keyword>
<dbReference type="EC" id="2.7.7.48" evidence="8"/>
<proteinExistence type="inferred from homology"/>
<evidence type="ECO:0000256" key="9">
    <source>
        <dbReference type="SAM" id="MobiDB-lite"/>
    </source>
</evidence>
<gene>
    <name evidence="12" type="ORF">ATEIFO6365_0010027500</name>
</gene>
<feature type="domain" description="RDRP core" evidence="10">
    <location>
        <begin position="513"/>
        <end position="1088"/>
    </location>
</feature>
<evidence type="ECO:0000256" key="8">
    <source>
        <dbReference type="RuleBase" id="RU363098"/>
    </source>
</evidence>
<accession>A0A5M3Z9K1</accession>
<dbReference type="PANTHER" id="PTHR23079:SF55">
    <property type="entry name" value="RNA-DIRECTED RNA POLYMERASE"/>
    <property type="match status" value="1"/>
</dbReference>
<dbReference type="Pfam" id="PF05183">
    <property type="entry name" value="RdRP"/>
    <property type="match status" value="1"/>
</dbReference>
<dbReference type="VEuPathDB" id="FungiDB:ATEG_08742"/>
<evidence type="ECO:0000256" key="2">
    <source>
        <dbReference type="ARBA" id="ARBA00022484"/>
    </source>
</evidence>
<keyword evidence="3 8" id="KW-0808">Transferase</keyword>
<evidence type="ECO:0000256" key="3">
    <source>
        <dbReference type="ARBA" id="ARBA00022679"/>
    </source>
</evidence>
<comment type="catalytic activity">
    <reaction evidence="7 8">
        <text>RNA(n) + a ribonucleoside 5'-triphosphate = RNA(n+1) + diphosphate</text>
        <dbReference type="Rhea" id="RHEA:21248"/>
        <dbReference type="Rhea" id="RHEA-COMP:14527"/>
        <dbReference type="Rhea" id="RHEA-COMP:17342"/>
        <dbReference type="ChEBI" id="CHEBI:33019"/>
        <dbReference type="ChEBI" id="CHEBI:61557"/>
        <dbReference type="ChEBI" id="CHEBI:140395"/>
        <dbReference type="EC" id="2.7.7.48"/>
    </reaction>
</comment>
<keyword evidence="2 8" id="KW-0696">RNA-directed RNA polymerase</keyword>
<keyword evidence="5 8" id="KW-0694">RNA-binding</keyword>
<dbReference type="PANTHER" id="PTHR23079">
    <property type="entry name" value="RNA-DEPENDENT RNA POLYMERASE"/>
    <property type="match status" value="1"/>
</dbReference>
<name>A0A5M3Z9K1_ASPTE</name>
<evidence type="ECO:0000313" key="12">
    <source>
        <dbReference type="EMBL" id="GFF19502.1"/>
    </source>
</evidence>
<comment type="similarity">
    <text evidence="1 8">Belongs to the RdRP family.</text>
</comment>
<dbReference type="InterPro" id="IPR058752">
    <property type="entry name" value="RDRP_C_head"/>
</dbReference>
<dbReference type="InterPro" id="IPR057596">
    <property type="entry name" value="RDRP_core"/>
</dbReference>
<evidence type="ECO:0000256" key="1">
    <source>
        <dbReference type="ARBA" id="ARBA00005762"/>
    </source>
</evidence>
<evidence type="ECO:0000256" key="5">
    <source>
        <dbReference type="ARBA" id="ARBA00022884"/>
    </source>
</evidence>
<feature type="domain" description="RDRP C-terminal head" evidence="11">
    <location>
        <begin position="1110"/>
        <end position="1254"/>
    </location>
</feature>
<keyword evidence="4 8" id="KW-0548">Nucleotidyltransferase</keyword>
<feature type="region of interest" description="Disordered" evidence="9">
    <location>
        <begin position="1454"/>
        <end position="1485"/>
    </location>
</feature>
<dbReference type="OrthoDB" id="6513042at2759"/>
<comment type="caution">
    <text evidence="12">The sequence shown here is derived from an EMBL/GenBank/DDBJ whole genome shotgun (WGS) entry which is preliminary data.</text>
</comment>
<sequence>MSTTSLLDRTRSHPAILVVATAAVDLVSPNNHRRQTPRQFLPTHLPPRPPSHLTLPPRLLTQPVVISLVSQTTRRHQPSFNQSSQVIAPWKLWDSLAISVKNLTKEINALILWSAFQEHGNIYSIDIFEDAQGNRESKGRIRFKPPPKKEFWNRPYQINLHDGRKFTISVALDQNRLDPHVPSPTRRDIQYPAELKMPLSSMEIGVLCGETTMLPMRSVNFSNPRPLVLDLRGRALWIYFDLAISHVRKESLEVVKQEYRLKIPLVQLTRIFQTEDSKSGDRVHFIFLDSPPIYQRRIKNVEYTFIDDINWRESDTWFRQTHIVHNPHEHASLPIGLKKTKPVVDIGRWNALRITYSNTVSKTKDFALLCDVLNDYNIKIEHTDRFTLWDKDEQIPSPIWQWIDPTDSRPSAESSMALVDLIDHDYIHLPFSVRYQLEVCISNGYLSEYAMTREFAVKLSELGETQATKLLEHVATQKRVYYDPMKIFDLKFIKGATNAKIPPYCCYIRSARVTPSTVYYETPSMDMSNRIIRHYIEYADRFLRVRFTDEKLLGRIYSTTDNTMDEVFTRVKRALANGIVIGDRRYEFLAFGNSQFREHGAYFFAPLPNLTAANIRAWMGHFDDIRNVAKHAARLGQCFSTTRAIFGCPVKVQEIDDIVRNGYTFSDGVGRISKFLAQMVVSELKIKTPHGEPPSVFQFRLGGCKGILTISPQAQRQEVHIRKSQAKFSATHNGLEIIRWSQFTAASLNRQLIIVLSTLGIRDRIFHEKLRAVLWGLNEALKNDAKAIHLLRKYVDPNQRTLTISQMVVDGFRRTEEPFVTSVLTLWRAWHLKYLKDKAKITIDKGACVFGCMDETGTLKGYFHEKIPDRDAPFEQRFATLPEIFLQIPNQEKGGKYEVIQGMCILARNPSLHSGDIRVVKAVDVPALRHLQDVVVLPQTGDRDIASMCSGGDLDGDDYVVIWDQDLIPKDWFRPPMNYATNKARDLDHDVTVDEITSFFVTYMKNDCLPTIAHAHLAWADRLDNGVDEEKCIRLAQLHSDAVDYNKNGTPAHMTRNLEPKCWPHFMEKKTEKVYKSGKILGQLYDAVERVNFVPSLEKPFDARILNSRIPVAEGLYQFARDMKEDYDTAVRRIMAQHEIKTEFEVWSTFILSHANMSKDYKFHEEIGMLSSSLREGFKRECYDKVGGRGFDRVAPLALAMYRITHEEMNAALEKHRAGFSEDAKNFQKTGPRMDQLPLISFPWIFPRVLGQIATGYYDIEEPAPATVDPKRGQVVSESCQNGTAGREKKPNDCTSPVPYEDHFGLFEGEEVVSQTTVREAVHKDVLAGKVNGSIQSLDELLDFGLSNIAVSSPLASGQVHNTTVDEGMSLLDVDDQVQQGSQGPVEAKYSVDETAHDSAKEIREPSAVPVELVEVDVGSCVATKISTVATDAQSKEKHGDSMAVQLVEIDVEPNKENNINGPEDKGGHNRYGHTATTEPIETDVEPSALDRLYDLLGME</sequence>
<evidence type="ECO:0000256" key="6">
    <source>
        <dbReference type="ARBA" id="ARBA00023158"/>
    </source>
</evidence>
<dbReference type="InterPro" id="IPR007855">
    <property type="entry name" value="RDRP"/>
</dbReference>
<evidence type="ECO:0000259" key="10">
    <source>
        <dbReference type="Pfam" id="PF05183"/>
    </source>
</evidence>
<evidence type="ECO:0000256" key="7">
    <source>
        <dbReference type="ARBA" id="ARBA00048744"/>
    </source>
</evidence>
<dbReference type="GO" id="GO:0003968">
    <property type="term" value="F:RNA-directed RNA polymerase activity"/>
    <property type="evidence" value="ECO:0007669"/>
    <property type="project" value="UniProtKB-KW"/>
</dbReference>
<feature type="region of interest" description="Disordered" evidence="9">
    <location>
        <begin position="28"/>
        <end position="48"/>
    </location>
</feature>
<dbReference type="CDD" id="cd00590">
    <property type="entry name" value="RRM_SF"/>
    <property type="match status" value="1"/>
</dbReference>
<dbReference type="Pfam" id="PF26253">
    <property type="entry name" value="RdRP_head"/>
    <property type="match status" value="1"/>
</dbReference>
<dbReference type="GO" id="GO:0030422">
    <property type="term" value="P:siRNA processing"/>
    <property type="evidence" value="ECO:0007669"/>
    <property type="project" value="TreeGrafter"/>
</dbReference>
<dbReference type="GO" id="GO:0003723">
    <property type="term" value="F:RNA binding"/>
    <property type="evidence" value="ECO:0007669"/>
    <property type="project" value="UniProtKB-KW"/>
</dbReference>
<evidence type="ECO:0000256" key="4">
    <source>
        <dbReference type="ARBA" id="ARBA00022695"/>
    </source>
</evidence>
<reference evidence="12 13" key="1">
    <citation type="submission" date="2020-01" db="EMBL/GenBank/DDBJ databases">
        <title>Aspergillus terreus IFO 6365 whole genome shotgun sequence.</title>
        <authorList>
            <person name="Kanamasa S."/>
            <person name="Takahashi H."/>
        </authorList>
    </citation>
    <scope>NUCLEOTIDE SEQUENCE [LARGE SCALE GENOMIC DNA]</scope>
    <source>
        <strain evidence="12 13">IFO 6365</strain>
    </source>
</reference>
<protein>
    <recommendedName>
        <fullName evidence="8">RNA-dependent RNA polymerase</fullName>
        <ecNumber evidence="8">2.7.7.48</ecNumber>
    </recommendedName>
</protein>
<evidence type="ECO:0000259" key="11">
    <source>
        <dbReference type="Pfam" id="PF26253"/>
    </source>
</evidence>